<reference evidence="4 5" key="1">
    <citation type="submission" date="2013-01" db="EMBL/GenBank/DDBJ databases">
        <authorList>
            <person name="Harkins D.M."/>
            <person name="Durkin A.S."/>
            <person name="Brinkac L.M."/>
            <person name="Haft D.H."/>
            <person name="Selengut J.D."/>
            <person name="Sanka R."/>
            <person name="DePew J."/>
            <person name="Purushe J."/>
            <person name="Whelen A.C."/>
            <person name="Vinetz J.M."/>
            <person name="Sutton G.G."/>
            <person name="Nierman W.C."/>
            <person name="Fouts D.E."/>
        </authorList>
    </citation>
    <scope>NUCLEOTIDE SEQUENCE [LARGE SCALE GENOMIC DNA]</scope>
    <source>
        <strain evidence="4 5">2007001578</strain>
    </source>
</reference>
<dbReference type="EMBL" id="AHMH02000157">
    <property type="protein sequence ID" value="EMM98359.1"/>
    <property type="molecule type" value="Genomic_DNA"/>
</dbReference>
<dbReference type="InterPro" id="IPR011055">
    <property type="entry name" value="Dup_hybrid_motif"/>
</dbReference>
<feature type="domain" description="M23ase beta-sheet core" evidence="3">
    <location>
        <begin position="343"/>
        <end position="453"/>
    </location>
</feature>
<dbReference type="PANTHER" id="PTHR21666">
    <property type="entry name" value="PEPTIDASE-RELATED"/>
    <property type="match status" value="1"/>
</dbReference>
<evidence type="ECO:0000313" key="5">
    <source>
        <dbReference type="Proteomes" id="UP000012099"/>
    </source>
</evidence>
<evidence type="ECO:0000313" key="4">
    <source>
        <dbReference type="EMBL" id="EMM98359.1"/>
    </source>
</evidence>
<organism evidence="4 5">
    <name type="scientific">Leptospira noguchii str. 2007001578</name>
    <dbReference type="NCBI Taxonomy" id="1049974"/>
    <lineage>
        <taxon>Bacteria</taxon>
        <taxon>Pseudomonadati</taxon>
        <taxon>Spirochaetota</taxon>
        <taxon>Spirochaetia</taxon>
        <taxon>Leptospirales</taxon>
        <taxon>Leptospiraceae</taxon>
        <taxon>Leptospira</taxon>
    </lineage>
</organism>
<dbReference type="Pfam" id="PF01551">
    <property type="entry name" value="Peptidase_M23"/>
    <property type="match status" value="1"/>
</dbReference>
<dbReference type="PANTHER" id="PTHR21666:SF289">
    <property type="entry name" value="L-ALA--D-GLU ENDOPEPTIDASE"/>
    <property type="match status" value="1"/>
</dbReference>
<protein>
    <submittedName>
        <fullName evidence="4">Peptidase, M23 family</fullName>
    </submittedName>
</protein>
<dbReference type="InterPro" id="IPR050570">
    <property type="entry name" value="Cell_wall_metabolism_enzyme"/>
</dbReference>
<sequence>MSYSQASGVGANVGYNHDSGVGGNVSWSQHDGFGGGLSYASVQNEAKTNSMAGTGANIAWSERGGTSVNITAASGKGGKNNMSQYGSGGATAGSWSSEGGFKTNSNFLDDKWAQDYLEDAENHREAVDALQSQGFSKDQANAILDARSQSESRAAQDRNNAHQGADAIAGAGYEGTRREGENGTQTHSNGESGDPVDQRIAQLKKELSEGISLAHDNGTMSDAGNPVLAGAAKELSSKMAELKQLEGQKAASIKPGVQKDGSINVVGDRTPTLGERAASLFSSAADGAKGLWDRATGGGQKLENTNSFSTNSGIYEKDGIRMPFEYDKSRGDIPFSNPRSQGPHGAIDFIVPERTPVRAVADGVVGKVHNKPDNFLNNADPNKQNKTLGGAAINLMHDNGNGGKLTTYYAHNSQILVKPGQLVKKGEIIAYSGNSGNSGKAHSHYTIYLNGNYNMPTDPMTYNWDKDFYGK</sequence>
<dbReference type="CDD" id="cd12797">
    <property type="entry name" value="M23_peptidase"/>
    <property type="match status" value="1"/>
</dbReference>
<dbReference type="InterPro" id="IPR016047">
    <property type="entry name" value="M23ase_b-sheet_dom"/>
</dbReference>
<proteinExistence type="predicted"/>
<evidence type="ECO:0000259" key="3">
    <source>
        <dbReference type="Pfam" id="PF01551"/>
    </source>
</evidence>
<keyword evidence="5" id="KW-1185">Reference proteome</keyword>
<name>A0ABN0IUW8_9LEPT</name>
<evidence type="ECO:0000256" key="1">
    <source>
        <dbReference type="ARBA" id="ARBA00022729"/>
    </source>
</evidence>
<dbReference type="Proteomes" id="UP000012099">
    <property type="component" value="Unassembled WGS sequence"/>
</dbReference>
<gene>
    <name evidence="4" type="ORF">LEP1GSC035_0123</name>
</gene>
<dbReference type="SUPFAM" id="SSF51261">
    <property type="entry name" value="Duplicated hybrid motif"/>
    <property type="match status" value="1"/>
</dbReference>
<dbReference type="Gene3D" id="2.70.70.10">
    <property type="entry name" value="Glucose Permease (Domain IIA)"/>
    <property type="match status" value="1"/>
</dbReference>
<comment type="caution">
    <text evidence="4">The sequence shown here is derived from an EMBL/GenBank/DDBJ whole genome shotgun (WGS) entry which is preliminary data.</text>
</comment>
<keyword evidence="1" id="KW-0732">Signal</keyword>
<feature type="region of interest" description="Disordered" evidence="2">
    <location>
        <begin position="173"/>
        <end position="196"/>
    </location>
</feature>
<accession>A0ABN0IUW8</accession>
<evidence type="ECO:0000256" key="2">
    <source>
        <dbReference type="SAM" id="MobiDB-lite"/>
    </source>
</evidence>
<feature type="compositionally biased region" description="Polar residues" evidence="2">
    <location>
        <begin position="182"/>
        <end position="191"/>
    </location>
</feature>